<dbReference type="PRINTS" id="PR01703">
    <property type="entry name" value="MNSODISMTASE"/>
</dbReference>
<comment type="similarity">
    <text evidence="1 6">Belongs to the iron/manganese superoxide dismutase family.</text>
</comment>
<feature type="binding site" evidence="5">
    <location>
        <position position="194"/>
    </location>
    <ligand>
        <name>Mn(2+)</name>
        <dbReference type="ChEBI" id="CHEBI:29035"/>
    </ligand>
</feature>
<evidence type="ECO:0000313" key="11">
    <source>
        <dbReference type="Proteomes" id="UP000191931"/>
    </source>
</evidence>
<protein>
    <recommendedName>
        <fullName evidence="2 6">Superoxide dismutase</fullName>
        <ecNumber evidence="2 6">1.15.1.1</ecNumber>
    </recommendedName>
</protein>
<dbReference type="InterPro" id="IPR001189">
    <property type="entry name" value="Mn/Fe_SOD"/>
</dbReference>
<dbReference type="InterPro" id="IPR019832">
    <property type="entry name" value="Mn/Fe_SOD_C"/>
</dbReference>
<dbReference type="SUPFAM" id="SSF54719">
    <property type="entry name" value="Fe,Mn superoxide dismutase (SOD), C-terminal domain"/>
    <property type="match status" value="1"/>
</dbReference>
<accession>A0A1W1H8Y9</accession>
<dbReference type="Pfam" id="PF00081">
    <property type="entry name" value="Sod_Fe_N"/>
    <property type="match status" value="1"/>
</dbReference>
<feature type="signal peptide" evidence="7">
    <location>
        <begin position="1"/>
        <end position="29"/>
    </location>
</feature>
<evidence type="ECO:0000313" key="10">
    <source>
        <dbReference type="EMBL" id="SLM28947.1"/>
    </source>
</evidence>
<reference evidence="10 11" key="1">
    <citation type="submission" date="2017-03" db="EMBL/GenBank/DDBJ databases">
        <authorList>
            <person name="Afonso C.L."/>
            <person name="Miller P.J."/>
            <person name="Scott M.A."/>
            <person name="Spackman E."/>
            <person name="Goraichik I."/>
            <person name="Dimitrov K.M."/>
            <person name="Suarez D.L."/>
            <person name="Swayne D.E."/>
        </authorList>
    </citation>
    <scope>NUCLEOTIDE SEQUENCE [LARGE SCALE GENOMIC DNA]</scope>
    <source>
        <strain evidence="10">PRJEB14757</strain>
    </source>
</reference>
<evidence type="ECO:0000256" key="1">
    <source>
        <dbReference type="ARBA" id="ARBA00008714"/>
    </source>
</evidence>
<keyword evidence="3 5" id="KW-0479">Metal-binding</keyword>
<dbReference type="GO" id="GO:0004784">
    <property type="term" value="F:superoxide dismutase activity"/>
    <property type="evidence" value="ECO:0007669"/>
    <property type="project" value="UniProtKB-EC"/>
</dbReference>
<evidence type="ECO:0000256" key="4">
    <source>
        <dbReference type="ARBA" id="ARBA00023002"/>
    </source>
</evidence>
<dbReference type="PANTHER" id="PTHR42769:SF3">
    <property type="entry name" value="SUPEROXIDE DISMUTASE [FE] 2, CHLOROPLASTIC"/>
    <property type="match status" value="1"/>
</dbReference>
<dbReference type="STRING" id="1246637.MTBBW1_1640002"/>
<comment type="function">
    <text evidence="6">Destroys radicals which are normally produced within the cells and which are toxic to biological systems.</text>
</comment>
<organism evidence="10 11">
    <name type="scientific">Desulfamplus magnetovallimortis</name>
    <dbReference type="NCBI Taxonomy" id="1246637"/>
    <lineage>
        <taxon>Bacteria</taxon>
        <taxon>Pseudomonadati</taxon>
        <taxon>Thermodesulfobacteriota</taxon>
        <taxon>Desulfobacteria</taxon>
        <taxon>Desulfobacterales</taxon>
        <taxon>Desulfobacteraceae</taxon>
        <taxon>Desulfamplus</taxon>
    </lineage>
</organism>
<evidence type="ECO:0000256" key="7">
    <source>
        <dbReference type="SAM" id="SignalP"/>
    </source>
</evidence>
<evidence type="ECO:0000259" key="8">
    <source>
        <dbReference type="Pfam" id="PF00081"/>
    </source>
</evidence>
<dbReference type="RefSeq" id="WP_222424101.1">
    <property type="nucleotide sequence ID" value="NZ_LT828550.1"/>
</dbReference>
<dbReference type="InterPro" id="IPR019833">
    <property type="entry name" value="Mn/Fe_SOD_BS"/>
</dbReference>
<dbReference type="EC" id="1.15.1.1" evidence="2 6"/>
<dbReference type="SUPFAM" id="SSF46609">
    <property type="entry name" value="Fe,Mn superoxide dismutase (SOD), N-terminal domain"/>
    <property type="match status" value="1"/>
</dbReference>
<feature type="domain" description="Manganese/iron superoxide dismutase C-terminal" evidence="9">
    <location>
        <begin position="127"/>
        <end position="227"/>
    </location>
</feature>
<dbReference type="PIRSF" id="PIRSF000349">
    <property type="entry name" value="SODismutase"/>
    <property type="match status" value="1"/>
</dbReference>
<evidence type="ECO:0000256" key="3">
    <source>
        <dbReference type="ARBA" id="ARBA00022723"/>
    </source>
</evidence>
<evidence type="ECO:0000259" key="9">
    <source>
        <dbReference type="Pfam" id="PF02777"/>
    </source>
</evidence>
<keyword evidence="7" id="KW-0732">Signal</keyword>
<evidence type="ECO:0000256" key="6">
    <source>
        <dbReference type="RuleBase" id="RU000414"/>
    </source>
</evidence>
<feature type="binding site" evidence="5">
    <location>
        <position position="198"/>
    </location>
    <ligand>
        <name>Mn(2+)</name>
        <dbReference type="ChEBI" id="CHEBI:29035"/>
    </ligand>
</feature>
<dbReference type="AlphaFoldDB" id="A0A1W1H8Y9"/>
<dbReference type="Gene3D" id="1.10.287.990">
    <property type="entry name" value="Fe,Mn superoxide dismutase (SOD) domain"/>
    <property type="match status" value="1"/>
</dbReference>
<dbReference type="Pfam" id="PF02777">
    <property type="entry name" value="Sod_Fe_C"/>
    <property type="match status" value="1"/>
</dbReference>
<feature type="chain" id="PRO_5013071459" description="Superoxide dismutase" evidence="7">
    <location>
        <begin position="30"/>
        <end position="245"/>
    </location>
</feature>
<keyword evidence="11" id="KW-1185">Reference proteome</keyword>
<keyword evidence="4 6" id="KW-0560">Oxidoreductase</keyword>
<dbReference type="PANTHER" id="PTHR42769">
    <property type="entry name" value="SUPEROXIDE DISMUTASE"/>
    <property type="match status" value="1"/>
</dbReference>
<sequence length="245" mass="27815">MNNHVRKKIVKGASLLMMIVICLFLPNCAGEEDNLYSQMKLPYALDALEPIISKKAMLLHYYKHHAGYVAKTNQILKEKGLTITSPIALLQEINGNENYKSLFNALAQAWNHSFYWQCLKPNSGNIPAGKLRDLINESFGNVAAFREQFVSAATSQFGSGWVWLVKENDRLAILTTGNADTPVAHGIKPLLVLDVWEHAYYLDYQNRRKEFVESVLDNLVNWAFVQEQLVSNEEGTLKKKMNKRA</sequence>
<feature type="domain" description="Manganese/iron superoxide dismutase N-terminal" evidence="8">
    <location>
        <begin position="36"/>
        <end position="119"/>
    </location>
</feature>
<dbReference type="PROSITE" id="PS00088">
    <property type="entry name" value="SOD_MN"/>
    <property type="match status" value="1"/>
</dbReference>
<dbReference type="Proteomes" id="UP000191931">
    <property type="component" value="Unassembled WGS sequence"/>
</dbReference>
<dbReference type="InterPro" id="IPR036324">
    <property type="entry name" value="Mn/Fe_SOD_N_sf"/>
</dbReference>
<dbReference type="InterPro" id="IPR019831">
    <property type="entry name" value="Mn/Fe_SOD_N"/>
</dbReference>
<feature type="binding site" evidence="5">
    <location>
        <position position="60"/>
    </location>
    <ligand>
        <name>Mn(2+)</name>
        <dbReference type="ChEBI" id="CHEBI:29035"/>
    </ligand>
</feature>
<name>A0A1W1H8Y9_9BACT</name>
<evidence type="ECO:0000256" key="5">
    <source>
        <dbReference type="PIRSR" id="PIRSR000349-1"/>
    </source>
</evidence>
<evidence type="ECO:0000256" key="2">
    <source>
        <dbReference type="ARBA" id="ARBA00012682"/>
    </source>
</evidence>
<feature type="binding site" evidence="5">
    <location>
        <position position="112"/>
    </location>
    <ligand>
        <name>Mn(2+)</name>
        <dbReference type="ChEBI" id="CHEBI:29035"/>
    </ligand>
</feature>
<dbReference type="GO" id="GO:0046872">
    <property type="term" value="F:metal ion binding"/>
    <property type="evidence" value="ECO:0007669"/>
    <property type="project" value="UniProtKB-KW"/>
</dbReference>
<proteinExistence type="inferred from homology"/>
<comment type="catalytic activity">
    <reaction evidence="6">
        <text>2 superoxide + 2 H(+) = H2O2 + O2</text>
        <dbReference type="Rhea" id="RHEA:20696"/>
        <dbReference type="ChEBI" id="CHEBI:15378"/>
        <dbReference type="ChEBI" id="CHEBI:15379"/>
        <dbReference type="ChEBI" id="CHEBI:16240"/>
        <dbReference type="ChEBI" id="CHEBI:18421"/>
        <dbReference type="EC" id="1.15.1.1"/>
    </reaction>
</comment>
<dbReference type="InterPro" id="IPR036314">
    <property type="entry name" value="SOD_C_sf"/>
</dbReference>
<gene>
    <name evidence="10" type="ORF">MTBBW1_1640002</name>
</gene>
<dbReference type="EMBL" id="FWEV01000073">
    <property type="protein sequence ID" value="SLM28947.1"/>
    <property type="molecule type" value="Genomic_DNA"/>
</dbReference>
<dbReference type="Gene3D" id="3.55.40.20">
    <property type="entry name" value="Iron/manganese superoxide dismutase, C-terminal domain"/>
    <property type="match status" value="1"/>
</dbReference>